<comment type="caution">
    <text evidence="3">The sequence shown here is derived from an EMBL/GenBank/DDBJ whole genome shotgun (WGS) entry which is preliminary data.</text>
</comment>
<dbReference type="InterPro" id="IPR001304">
    <property type="entry name" value="C-type_lectin-like"/>
</dbReference>
<reference evidence="3" key="1">
    <citation type="submission" date="2021-11" db="EMBL/GenBank/DDBJ databases">
        <authorList>
            <consortium name="Genoscope - CEA"/>
            <person name="William W."/>
        </authorList>
    </citation>
    <scope>NUCLEOTIDE SEQUENCE</scope>
</reference>
<evidence type="ECO:0000256" key="1">
    <source>
        <dbReference type="SAM" id="Phobius"/>
    </source>
</evidence>
<dbReference type="Pfam" id="PF00059">
    <property type="entry name" value="Lectin_C"/>
    <property type="match status" value="1"/>
</dbReference>
<dbReference type="InterPro" id="IPR016186">
    <property type="entry name" value="C-type_lectin-like/link_sf"/>
</dbReference>
<dbReference type="AlphaFoldDB" id="A0A8J2SZU0"/>
<organism evidence="3 4">
    <name type="scientific">Pelagomonas calceolata</name>
    <dbReference type="NCBI Taxonomy" id="35677"/>
    <lineage>
        <taxon>Eukaryota</taxon>
        <taxon>Sar</taxon>
        <taxon>Stramenopiles</taxon>
        <taxon>Ochrophyta</taxon>
        <taxon>Pelagophyceae</taxon>
        <taxon>Pelagomonadales</taxon>
        <taxon>Pelagomonadaceae</taxon>
        <taxon>Pelagomonas</taxon>
    </lineage>
</organism>
<dbReference type="Proteomes" id="UP000789595">
    <property type="component" value="Unassembled WGS sequence"/>
</dbReference>
<dbReference type="EMBL" id="CAKKNE010000005">
    <property type="protein sequence ID" value="CAH0378316.1"/>
    <property type="molecule type" value="Genomic_DNA"/>
</dbReference>
<sequence>MAMPSQSLASHRSPKAWWACPRARTMLPWLVLPLLVRGHGDDGAHTHLVNSINDCPDATWSYRDHTCYKLTDKSYTFDECNRVYCPLLASGNSTLACVSSSTINAYLAGDLDGKKHPTWVGLHQRRADDAENGWIRQAASECTSTYTAWRDNEPNDWSGCTEDCAAMGWETNKPSDMKKWVDVGCNAAARCACEYPSSLSASYVAPREVTYDRCSWVRVYRALAWSSLGLLVAAVVLIVVVLRARPEEVEDSSDELQNPMIGIVEVPFATPYRVESGLPNVEAAKLARIVLRLIFGFTFLNVVWWALTWIVILSYGIERSATTWAFSIIGLIVTLLAAKLGIASVKAPTNEVYKGCGNARAFNCINWVLVAIYGVGFVISLLSLPFNPAYHEVVSNFVFCLGYGLIARFSVKLLAEVHAPPPPLPVAAAREVDAPVVEECEMTDVALNDEPSARVVVATQPSSPVVAAQPV</sequence>
<protein>
    <recommendedName>
        <fullName evidence="2">C-type lectin domain-containing protein</fullName>
    </recommendedName>
</protein>
<dbReference type="PROSITE" id="PS50041">
    <property type="entry name" value="C_TYPE_LECTIN_2"/>
    <property type="match status" value="1"/>
</dbReference>
<keyword evidence="1" id="KW-0812">Transmembrane</keyword>
<name>A0A8J2SZU0_9STRA</name>
<proteinExistence type="predicted"/>
<dbReference type="PANTHER" id="PTHR22803">
    <property type="entry name" value="MANNOSE, PHOSPHOLIPASE, LECTIN RECEPTOR RELATED"/>
    <property type="match status" value="1"/>
</dbReference>
<gene>
    <name evidence="3" type="ORF">PECAL_5P28270</name>
</gene>
<evidence type="ECO:0000313" key="4">
    <source>
        <dbReference type="Proteomes" id="UP000789595"/>
    </source>
</evidence>
<evidence type="ECO:0000313" key="3">
    <source>
        <dbReference type="EMBL" id="CAH0378316.1"/>
    </source>
</evidence>
<feature type="transmembrane region" description="Helical" evidence="1">
    <location>
        <begin position="323"/>
        <end position="343"/>
    </location>
</feature>
<keyword evidence="1" id="KW-0472">Membrane</keyword>
<keyword evidence="4" id="KW-1185">Reference proteome</keyword>
<evidence type="ECO:0000259" key="2">
    <source>
        <dbReference type="PROSITE" id="PS50041"/>
    </source>
</evidence>
<dbReference type="CDD" id="cd00037">
    <property type="entry name" value="CLECT"/>
    <property type="match status" value="1"/>
</dbReference>
<dbReference type="InterPro" id="IPR016187">
    <property type="entry name" value="CTDL_fold"/>
</dbReference>
<feature type="transmembrane region" description="Helical" evidence="1">
    <location>
        <begin position="293"/>
        <end position="317"/>
    </location>
</feature>
<keyword evidence="1" id="KW-1133">Transmembrane helix</keyword>
<dbReference type="SMART" id="SM00034">
    <property type="entry name" value="CLECT"/>
    <property type="match status" value="1"/>
</dbReference>
<accession>A0A8J2SZU0</accession>
<feature type="transmembrane region" description="Helical" evidence="1">
    <location>
        <begin position="222"/>
        <end position="242"/>
    </location>
</feature>
<feature type="domain" description="C-type lectin" evidence="2">
    <location>
        <begin position="63"/>
        <end position="194"/>
    </location>
</feature>
<dbReference type="InterPro" id="IPR050111">
    <property type="entry name" value="C-type_lectin/snaclec_domain"/>
</dbReference>
<dbReference type="Gene3D" id="3.10.100.10">
    <property type="entry name" value="Mannose-Binding Protein A, subunit A"/>
    <property type="match status" value="1"/>
</dbReference>
<feature type="transmembrane region" description="Helical" evidence="1">
    <location>
        <begin position="364"/>
        <end position="387"/>
    </location>
</feature>
<dbReference type="OrthoDB" id="2142683at2759"/>
<dbReference type="SUPFAM" id="SSF56436">
    <property type="entry name" value="C-type lectin-like"/>
    <property type="match status" value="1"/>
</dbReference>